<name>A0ABQ3NQQ4_STRVG</name>
<gene>
    <name evidence="1" type="ORF">Scinn_45560</name>
</gene>
<evidence type="ECO:0000313" key="1">
    <source>
        <dbReference type="EMBL" id="GHI15093.1"/>
    </source>
</evidence>
<organism evidence="1 2">
    <name type="scientific">Streptomyces virginiae</name>
    <name type="common">Streptomyces cinnamonensis</name>
    <dbReference type="NCBI Taxonomy" id="1961"/>
    <lineage>
        <taxon>Bacteria</taxon>
        <taxon>Bacillati</taxon>
        <taxon>Actinomycetota</taxon>
        <taxon>Actinomycetes</taxon>
        <taxon>Kitasatosporales</taxon>
        <taxon>Streptomycetaceae</taxon>
        <taxon>Streptomyces</taxon>
    </lineage>
</organism>
<reference evidence="2" key="1">
    <citation type="submission" date="2020-09" db="EMBL/GenBank/DDBJ databases">
        <title>Whole genome shotgun sequence of Streptomyces cinnamonensis NBRC 15873.</title>
        <authorList>
            <person name="Komaki H."/>
            <person name="Tamura T."/>
        </authorList>
    </citation>
    <scope>NUCLEOTIDE SEQUENCE [LARGE SCALE GENOMIC DNA]</scope>
    <source>
        <strain evidence="2">NBRC 15873</strain>
    </source>
</reference>
<protein>
    <submittedName>
        <fullName evidence="1">Uncharacterized protein</fullName>
    </submittedName>
</protein>
<evidence type="ECO:0000313" key="2">
    <source>
        <dbReference type="Proteomes" id="UP000660554"/>
    </source>
</evidence>
<dbReference type="Proteomes" id="UP000660554">
    <property type="component" value="Unassembled WGS sequence"/>
</dbReference>
<accession>A0ABQ3NQQ4</accession>
<comment type="caution">
    <text evidence="1">The sequence shown here is derived from an EMBL/GenBank/DDBJ whole genome shotgun (WGS) entry which is preliminary data.</text>
</comment>
<keyword evidence="2" id="KW-1185">Reference proteome</keyword>
<proteinExistence type="predicted"/>
<sequence length="74" mass="7957">MFVRAIDEVLASFTVEVCPPNIEAAEDRAASGVEEHQAVLPRLVEAYSEAEVEAAGEIGADRSVCLDVDRAPRD</sequence>
<dbReference type="EMBL" id="BNDV01000010">
    <property type="protein sequence ID" value="GHI15093.1"/>
    <property type="molecule type" value="Genomic_DNA"/>
</dbReference>